<reference evidence="1" key="1">
    <citation type="journal article" date="2002" name="J. Bacteriol.">
        <title>Comparative sequence analysis of the symbiosis island of Mesorhizobium loti strain R7A.</title>
        <authorList>
            <person name="Sullivan J.T."/>
            <person name="Trzebiatowski J.R."/>
            <person name="Cruickshank R.W."/>
            <person name="Gouzy J."/>
            <person name="Brown S.D."/>
            <person name="Elliot R.M."/>
            <person name="Fleetwood D.J."/>
            <person name="McCallum N.G."/>
            <person name="Rossbach U."/>
            <person name="Stuart G.S."/>
            <person name="Weaver J.E."/>
            <person name="Webby R.J."/>
            <person name="de Bruijn F.J."/>
            <person name="Ronson C.W."/>
        </authorList>
    </citation>
    <scope>NUCLEOTIDE SEQUENCE</scope>
    <source>
        <strain evidence="1">R7A</strain>
    </source>
</reference>
<dbReference type="EMBL" id="AL672115">
    <property type="protein sequence ID" value="CAD31232.1"/>
    <property type="molecule type" value="Genomic_DNA"/>
</dbReference>
<organism evidence="1">
    <name type="scientific">Rhizobium loti</name>
    <name type="common">Mesorhizobium loti</name>
    <dbReference type="NCBI Taxonomy" id="381"/>
    <lineage>
        <taxon>Bacteria</taxon>
        <taxon>Pseudomonadati</taxon>
        <taxon>Pseudomonadota</taxon>
        <taxon>Alphaproteobacteria</taxon>
        <taxon>Hyphomicrobiales</taxon>
        <taxon>Phyllobacteriaceae</taxon>
        <taxon>Mesorhizobium</taxon>
    </lineage>
</organism>
<name>Q8KGK2_RHILI</name>
<sequence>MPDMSGRGSRSKNDTAVLLPTSAISMIDSAYASSSRALSALAYYGAKALARLVIEAVIAMG</sequence>
<gene>
    <name evidence="1" type="primary">msi376</name>
</gene>
<protein>
    <submittedName>
        <fullName evidence="1">Uncharacterized protein</fullName>
    </submittedName>
</protein>
<dbReference type="AlphaFoldDB" id="Q8KGK2"/>
<proteinExistence type="predicted"/>
<evidence type="ECO:0000313" key="1">
    <source>
        <dbReference type="EMBL" id="CAD31232.1"/>
    </source>
</evidence>
<accession>Q8KGK2</accession>